<evidence type="ECO:0000313" key="14">
    <source>
        <dbReference type="Proteomes" id="UP000694866"/>
    </source>
</evidence>
<reference evidence="15" key="1">
    <citation type="submission" date="2025-08" db="UniProtKB">
        <authorList>
            <consortium name="RefSeq"/>
        </authorList>
    </citation>
    <scope>IDENTIFICATION</scope>
    <source>
        <strain evidence="15">USDA-PBARC FA_bdor</strain>
        <tissue evidence="15">Whole organism</tissue>
    </source>
</reference>
<comment type="catalytic activity">
    <reaction evidence="1 13">
        <text>[protein]-C-terminal S-[(2E,6E)-farnesyl]-L-cysteine + S-adenosyl-L-methionine = [protein]-C-terminal S-[(2E,6E)-farnesyl]-L-cysteine methyl ester + S-adenosyl-L-homocysteine</text>
        <dbReference type="Rhea" id="RHEA:21672"/>
        <dbReference type="Rhea" id="RHEA-COMP:12125"/>
        <dbReference type="Rhea" id="RHEA-COMP:12126"/>
        <dbReference type="ChEBI" id="CHEBI:57856"/>
        <dbReference type="ChEBI" id="CHEBI:59789"/>
        <dbReference type="ChEBI" id="CHEBI:90510"/>
        <dbReference type="ChEBI" id="CHEBI:90511"/>
        <dbReference type="EC" id="2.1.1.100"/>
    </reaction>
</comment>
<organism evidence="14 15">
    <name type="scientific">Fopius arisanus</name>
    <dbReference type="NCBI Taxonomy" id="64838"/>
    <lineage>
        <taxon>Eukaryota</taxon>
        <taxon>Metazoa</taxon>
        <taxon>Ecdysozoa</taxon>
        <taxon>Arthropoda</taxon>
        <taxon>Hexapoda</taxon>
        <taxon>Insecta</taxon>
        <taxon>Pterygota</taxon>
        <taxon>Neoptera</taxon>
        <taxon>Endopterygota</taxon>
        <taxon>Hymenoptera</taxon>
        <taxon>Apocrita</taxon>
        <taxon>Ichneumonoidea</taxon>
        <taxon>Braconidae</taxon>
        <taxon>Opiinae</taxon>
        <taxon>Fopius</taxon>
    </lineage>
</organism>
<keyword evidence="8 13" id="KW-0812">Transmembrane</keyword>
<keyword evidence="9 13" id="KW-1133">Transmembrane helix</keyword>
<keyword evidence="13" id="KW-0256">Endoplasmic reticulum</keyword>
<evidence type="ECO:0000256" key="6">
    <source>
        <dbReference type="ARBA" id="ARBA00022679"/>
    </source>
</evidence>
<dbReference type="PANTHER" id="PTHR12714:SF9">
    <property type="entry name" value="PROTEIN-S-ISOPRENYLCYSTEINE O-METHYLTRANSFERASE"/>
    <property type="match status" value="1"/>
</dbReference>
<feature type="transmembrane region" description="Helical" evidence="13">
    <location>
        <begin position="69"/>
        <end position="91"/>
    </location>
</feature>
<comment type="function">
    <text evidence="11">Catalyzes the post-translational methylation of isoprenylated C-terminal cysteine residues.</text>
</comment>
<evidence type="ECO:0000256" key="9">
    <source>
        <dbReference type="ARBA" id="ARBA00022989"/>
    </source>
</evidence>
<evidence type="ECO:0000313" key="15">
    <source>
        <dbReference type="RefSeq" id="XP_011301788.1"/>
    </source>
</evidence>
<feature type="transmembrane region" description="Helical" evidence="13">
    <location>
        <begin position="9"/>
        <end position="30"/>
    </location>
</feature>
<dbReference type="KEGG" id="fas:105265777"/>
<dbReference type="GO" id="GO:0032259">
    <property type="term" value="P:methylation"/>
    <property type="evidence" value="ECO:0007669"/>
    <property type="project" value="UniProtKB-KW"/>
</dbReference>
<name>A0A9R1T3D1_9HYME</name>
<evidence type="ECO:0000256" key="13">
    <source>
        <dbReference type="RuleBase" id="RU362022"/>
    </source>
</evidence>
<dbReference type="RefSeq" id="XP_011301788.1">
    <property type="nucleotide sequence ID" value="XM_011303486.1"/>
</dbReference>
<dbReference type="CTD" id="136030347"/>
<evidence type="ECO:0000256" key="2">
    <source>
        <dbReference type="ARBA" id="ARBA00004141"/>
    </source>
</evidence>
<evidence type="ECO:0000256" key="12">
    <source>
        <dbReference type="ARBA" id="ARBA00023656"/>
    </source>
</evidence>
<dbReference type="GO" id="GO:0005789">
    <property type="term" value="C:endoplasmic reticulum membrane"/>
    <property type="evidence" value="ECO:0007669"/>
    <property type="project" value="UniProtKB-SubCell"/>
</dbReference>
<dbReference type="GO" id="GO:0004671">
    <property type="term" value="F:protein C-terminal S-isoprenylcysteine carboxyl O-methyltransferase activity"/>
    <property type="evidence" value="ECO:0007669"/>
    <property type="project" value="UniProtKB-EC"/>
</dbReference>
<evidence type="ECO:0000256" key="11">
    <source>
        <dbReference type="ARBA" id="ARBA00023572"/>
    </source>
</evidence>
<keyword evidence="14" id="KW-1185">Reference proteome</keyword>
<dbReference type="InterPro" id="IPR025770">
    <property type="entry name" value="PPMT_MeTrfase"/>
</dbReference>
<dbReference type="PROSITE" id="PS51564">
    <property type="entry name" value="SAM_ICMT"/>
    <property type="match status" value="1"/>
</dbReference>
<evidence type="ECO:0000256" key="10">
    <source>
        <dbReference type="ARBA" id="ARBA00023136"/>
    </source>
</evidence>
<sequence length="288" mass="33143">MTLCRDGKISLGCFITASILAGLPEVLLRIEFDCYLHDLFRNIWFIHVFQFVFLNLLVLLAFRGFIYQVAVRSVFLGYTLGIGIIIALFAPESWKCFGMYMSVLSSFHYSEFLAIAWTNPKAVSIDSFVLRHSVAYGIAAGSSWLEFFIERQYLPGMKEVSFITYFGLYMCACGEALRKLAMFTAKHNFNHLVQTEKSADHELVTHGVYKLCRHPSYVGWFYWSIGTQLILQNPFCLLAYTIASWRFFHDRVVLEEITLLNFFGDDYVNYQKKVGTGLPFIPGYKIDT</sequence>
<evidence type="ECO:0000256" key="1">
    <source>
        <dbReference type="ARBA" id="ARBA00001450"/>
    </source>
</evidence>
<protein>
    <recommendedName>
        <fullName evidence="12 13">Protein-S-isoprenylcysteine O-methyltransferase</fullName>
        <ecNumber evidence="4 13">2.1.1.100</ecNumber>
    </recommendedName>
</protein>
<evidence type="ECO:0000256" key="5">
    <source>
        <dbReference type="ARBA" id="ARBA00022603"/>
    </source>
</evidence>
<accession>A0A9R1T3D1</accession>
<evidence type="ECO:0000256" key="3">
    <source>
        <dbReference type="ARBA" id="ARBA00009140"/>
    </source>
</evidence>
<feature type="transmembrane region" description="Helical" evidence="13">
    <location>
        <begin position="42"/>
        <end position="62"/>
    </location>
</feature>
<dbReference type="EC" id="2.1.1.100" evidence="4 13"/>
<dbReference type="AlphaFoldDB" id="A0A9R1T3D1"/>
<comment type="subcellular location">
    <subcellularLocation>
        <location evidence="13">Endoplasmic reticulum membrane</location>
        <topology evidence="13">Multi-pass membrane protein</topology>
    </subcellularLocation>
    <subcellularLocation>
        <location evidence="2">Membrane</location>
        <topology evidence="2">Multi-pass membrane protein</topology>
    </subcellularLocation>
</comment>
<dbReference type="GeneID" id="105265777"/>
<evidence type="ECO:0000256" key="7">
    <source>
        <dbReference type="ARBA" id="ARBA00022691"/>
    </source>
</evidence>
<proteinExistence type="inferred from homology"/>
<keyword evidence="6" id="KW-0808">Transferase</keyword>
<dbReference type="PANTHER" id="PTHR12714">
    <property type="entry name" value="PROTEIN-S ISOPRENYLCYSTEINE O-METHYLTRANSFERASE"/>
    <property type="match status" value="1"/>
</dbReference>
<dbReference type="OrthoDB" id="422086at2759"/>
<comment type="similarity">
    <text evidence="3 13">Belongs to the class VI-like SAM-binding methyltransferase superfamily. Isoprenylcysteine carboxyl methyltransferase family.</text>
</comment>
<keyword evidence="10 13" id="KW-0472">Membrane</keyword>
<dbReference type="InterPro" id="IPR007269">
    <property type="entry name" value="ICMT_MeTrfase"/>
</dbReference>
<evidence type="ECO:0000256" key="4">
    <source>
        <dbReference type="ARBA" id="ARBA00012151"/>
    </source>
</evidence>
<evidence type="ECO:0000256" key="8">
    <source>
        <dbReference type="ARBA" id="ARBA00022692"/>
    </source>
</evidence>
<keyword evidence="5 13" id="KW-0489">Methyltransferase</keyword>
<dbReference type="Proteomes" id="UP000694866">
    <property type="component" value="Unplaced"/>
</dbReference>
<comment type="caution">
    <text evidence="13">Lacks conserved residue(s) required for the propagation of feature annotation.</text>
</comment>
<dbReference type="Pfam" id="PF04140">
    <property type="entry name" value="ICMT"/>
    <property type="match status" value="1"/>
</dbReference>
<gene>
    <name evidence="15" type="primary">ste14</name>
</gene>
<dbReference type="Gene3D" id="1.20.120.1630">
    <property type="match status" value="1"/>
</dbReference>
<keyword evidence="7 13" id="KW-0949">S-adenosyl-L-methionine</keyword>